<gene>
    <name evidence="2" type="ORF">HOLleu_44312</name>
</gene>
<dbReference type="AlphaFoldDB" id="A0A9Q1BAI6"/>
<keyword evidence="3" id="KW-1185">Reference proteome</keyword>
<dbReference type="EMBL" id="JAIZAY010000783">
    <property type="protein sequence ID" value="KAJ8017959.1"/>
    <property type="molecule type" value="Genomic_DNA"/>
</dbReference>
<evidence type="ECO:0000256" key="1">
    <source>
        <dbReference type="SAM" id="MobiDB-lite"/>
    </source>
</evidence>
<name>A0A9Q1BAI6_HOLLE</name>
<sequence>MQQYMKPPSRKDTKPQAPDPGFFVRDAPWNKAPDTTNTTDFPSISASNSAPTKTPSWGPKR</sequence>
<reference evidence="2" key="1">
    <citation type="submission" date="2021-10" db="EMBL/GenBank/DDBJ databases">
        <title>Tropical sea cucumber genome reveals ecological adaptation and Cuvierian tubules defense mechanism.</title>
        <authorList>
            <person name="Chen T."/>
        </authorList>
    </citation>
    <scope>NUCLEOTIDE SEQUENCE</scope>
    <source>
        <strain evidence="2">Nanhai2018</strain>
        <tissue evidence="2">Muscle</tissue>
    </source>
</reference>
<dbReference type="OrthoDB" id="10027144at2759"/>
<evidence type="ECO:0000313" key="3">
    <source>
        <dbReference type="Proteomes" id="UP001152320"/>
    </source>
</evidence>
<protein>
    <submittedName>
        <fullName evidence="2">Vigilin</fullName>
    </submittedName>
</protein>
<organism evidence="2 3">
    <name type="scientific">Holothuria leucospilota</name>
    <name type="common">Black long sea cucumber</name>
    <name type="synonym">Mertensiothuria leucospilota</name>
    <dbReference type="NCBI Taxonomy" id="206669"/>
    <lineage>
        <taxon>Eukaryota</taxon>
        <taxon>Metazoa</taxon>
        <taxon>Echinodermata</taxon>
        <taxon>Eleutherozoa</taxon>
        <taxon>Echinozoa</taxon>
        <taxon>Holothuroidea</taxon>
        <taxon>Aspidochirotacea</taxon>
        <taxon>Aspidochirotida</taxon>
        <taxon>Holothuriidae</taxon>
        <taxon>Holothuria</taxon>
    </lineage>
</organism>
<proteinExistence type="predicted"/>
<evidence type="ECO:0000313" key="2">
    <source>
        <dbReference type="EMBL" id="KAJ8017959.1"/>
    </source>
</evidence>
<feature type="compositionally biased region" description="Polar residues" evidence="1">
    <location>
        <begin position="33"/>
        <end position="55"/>
    </location>
</feature>
<feature type="region of interest" description="Disordered" evidence="1">
    <location>
        <begin position="1"/>
        <end position="61"/>
    </location>
</feature>
<dbReference type="Proteomes" id="UP001152320">
    <property type="component" value="Unassembled WGS sequence"/>
</dbReference>
<comment type="caution">
    <text evidence="2">The sequence shown here is derived from an EMBL/GenBank/DDBJ whole genome shotgun (WGS) entry which is preliminary data.</text>
</comment>
<accession>A0A9Q1BAI6</accession>